<evidence type="ECO:0000313" key="2">
    <source>
        <dbReference type="Proteomes" id="UP001201262"/>
    </source>
</evidence>
<evidence type="ECO:0000313" key="1">
    <source>
        <dbReference type="EMBL" id="KAH8702568.1"/>
    </source>
</evidence>
<dbReference type="GeneID" id="70245839"/>
<dbReference type="PANTHER" id="PTHR35332:SF2">
    <property type="entry name" value="REGULATION OF ENOLASE PROTEIN 1"/>
    <property type="match status" value="1"/>
</dbReference>
<dbReference type="PANTHER" id="PTHR35332">
    <property type="entry name" value="REGULATION OF ENOLASE PROTEIN 1"/>
    <property type="match status" value="1"/>
</dbReference>
<organism evidence="1 2">
    <name type="scientific">Talaromyces proteolyticus</name>
    <dbReference type="NCBI Taxonomy" id="1131652"/>
    <lineage>
        <taxon>Eukaryota</taxon>
        <taxon>Fungi</taxon>
        <taxon>Dikarya</taxon>
        <taxon>Ascomycota</taxon>
        <taxon>Pezizomycotina</taxon>
        <taxon>Eurotiomycetes</taxon>
        <taxon>Eurotiomycetidae</taxon>
        <taxon>Eurotiales</taxon>
        <taxon>Trichocomaceae</taxon>
        <taxon>Talaromyces</taxon>
        <taxon>Talaromyces sect. Bacilispori</taxon>
    </lineage>
</organism>
<comment type="caution">
    <text evidence="1">The sequence shown here is derived from an EMBL/GenBank/DDBJ whole genome shotgun (WGS) entry which is preliminary data.</text>
</comment>
<keyword evidence="2" id="KW-1185">Reference proteome</keyword>
<dbReference type="RefSeq" id="XP_046075944.1">
    <property type="nucleotide sequence ID" value="XM_046215552.1"/>
</dbReference>
<protein>
    <submittedName>
        <fullName evidence="1">Uncharacterized protein</fullName>
    </submittedName>
</protein>
<dbReference type="Gene3D" id="2.60.120.200">
    <property type="match status" value="1"/>
</dbReference>
<reference evidence="1" key="1">
    <citation type="submission" date="2021-12" db="EMBL/GenBank/DDBJ databases">
        <title>Convergent genome expansion in fungi linked to evolution of root-endophyte symbiosis.</title>
        <authorList>
            <consortium name="DOE Joint Genome Institute"/>
            <person name="Ke Y.-H."/>
            <person name="Bonito G."/>
            <person name="Liao H.-L."/>
            <person name="Looney B."/>
            <person name="Rojas-Flechas A."/>
            <person name="Nash J."/>
            <person name="Hameed K."/>
            <person name="Schadt C."/>
            <person name="Martin F."/>
            <person name="Crous P.W."/>
            <person name="Miettinen O."/>
            <person name="Magnuson J.K."/>
            <person name="Labbe J."/>
            <person name="Jacobson D."/>
            <person name="Doktycz M.J."/>
            <person name="Veneault-Fourrey C."/>
            <person name="Kuo A."/>
            <person name="Mondo S."/>
            <person name="Calhoun S."/>
            <person name="Riley R."/>
            <person name="Ohm R."/>
            <person name="LaButti K."/>
            <person name="Andreopoulos B."/>
            <person name="Pangilinan J."/>
            <person name="Nolan M."/>
            <person name="Tritt A."/>
            <person name="Clum A."/>
            <person name="Lipzen A."/>
            <person name="Daum C."/>
            <person name="Barry K."/>
            <person name="Grigoriev I.V."/>
            <person name="Vilgalys R."/>
        </authorList>
    </citation>
    <scope>NUCLEOTIDE SEQUENCE</scope>
    <source>
        <strain evidence="1">PMI_201</strain>
    </source>
</reference>
<sequence>MSFQYLNTPPIIPSPEGVFSFSVPAKTDIWRKPPTLDVFSAPVAYRKIPIQQFRRARVTVSGDWRTLYDQGGLVIILPQSQHGYDTSNTHKRWVKAGVEFHDNSPKVSVVSADSWADWSLLPVGKSDTEQDDAITIVCERECNSDGTFGAGLHVYLAGVNGEKKIMIREVTWPFFGVGEDDTVDVGIYAARPTPDERESLTVKLKDFVIELV</sequence>
<accession>A0AAD4KWP8</accession>
<name>A0AAD4KWP8_9EURO</name>
<gene>
    <name evidence="1" type="ORF">BGW36DRAFT_373098</name>
</gene>
<dbReference type="Pfam" id="PF07081">
    <property type="entry name" value="DUF1349"/>
    <property type="match status" value="1"/>
</dbReference>
<dbReference type="AlphaFoldDB" id="A0AAD4KWP8"/>
<dbReference type="EMBL" id="JAJTJA010000003">
    <property type="protein sequence ID" value="KAH8702568.1"/>
    <property type="molecule type" value="Genomic_DNA"/>
</dbReference>
<dbReference type="Proteomes" id="UP001201262">
    <property type="component" value="Unassembled WGS sequence"/>
</dbReference>
<dbReference type="InterPro" id="IPR009784">
    <property type="entry name" value="DUF1349"/>
</dbReference>
<proteinExistence type="predicted"/>